<evidence type="ECO:0000313" key="4">
    <source>
        <dbReference type="Proteomes" id="UP000002608"/>
    </source>
</evidence>
<dbReference type="InterPro" id="IPR025385">
    <property type="entry name" value="DUF4092"/>
</dbReference>
<feature type="domain" description="Peptidase M60" evidence="2">
    <location>
        <begin position="1007"/>
        <end position="1304"/>
    </location>
</feature>
<evidence type="ECO:0000256" key="1">
    <source>
        <dbReference type="SAM" id="MobiDB-lite"/>
    </source>
</evidence>
<dbReference type="InterPro" id="IPR051244">
    <property type="entry name" value="TCAF"/>
</dbReference>
<keyword evidence="4" id="KW-1185">Reference proteome</keyword>
<dbReference type="Pfam" id="PF13322">
    <property type="entry name" value="DUF4092"/>
    <property type="match status" value="1"/>
</dbReference>
<name>A8H5W9_SHEPA</name>
<evidence type="ECO:0000259" key="2">
    <source>
        <dbReference type="PROSITE" id="PS51723"/>
    </source>
</evidence>
<gene>
    <name evidence="3" type="ordered locus">Spea_2636</name>
</gene>
<dbReference type="Gene3D" id="2.60.120.1250">
    <property type="entry name" value="Peptidase M60, enhancin-like domain 1"/>
    <property type="match status" value="1"/>
</dbReference>
<dbReference type="HOGENOM" id="CLU_006312_0_0_6"/>
<dbReference type="RefSeq" id="WP_012155862.1">
    <property type="nucleotide sequence ID" value="NC_009901.1"/>
</dbReference>
<dbReference type="Proteomes" id="UP000002608">
    <property type="component" value="Chromosome"/>
</dbReference>
<sequence>MKKLILAVVISNLLAGCGDYTDAPSTPVEPSIPPTDLIPAKKTYQGSLLLSGKKLSGHISCNGQALGHGGSFTFKDGDNVSCTYGSLELLNKDIPLPDGWTRDSHNAMALEIKDDWAHAISVTDAAKVMSKVSTCPALADEICLDEIDSFDVSPLFSNGNAADINAFLNPPAAEETDEIDKAPSSHVDSSLTPEVSAGTKPDINADFVSASAEDAYTYKPSEDARVESESVLTDNQGKPIAGVNYYTKSSRGITDASGIVSYVWGETITFGLDTFTFSSVKGNQIEYKLSDGSENEIVKQNISALIERYATHTTDSVSFDENVHRVFGQYPNVINEIINLNLPNGAEIESSGYFVPNEFNAQFNTGLALIIDAELNLSPTRFSQQATPLLQKAGYVTNSLQQLYKDVDQFHVFHDNSSFYGEVGYARFMRSMNTSNTAFPVLMPRNDVNYWLPFGSEQAYRRDDGFPYVTDAKTIDASSDVILKRPERVGTDTATYNLPVITAGEIGLGKVVFMGNSMYPNILSKPENYWAGGEEAGKDNGSMPTFFMNMFTWFTPGYDNGKTTINVGSNIDKVWQSNVNNNQTYDFFVHGSYKLNVEPLSSGSYAGLDPKTTPVLILQAYETGLFGDGMSVKVLADIAQPKLTTADVTALIKYINAGGNVLFMDGIEQLNPEPIARLADTAGIALGGANLARTRQAYCGESYYCQAPYPNARASFTDTLVTYEKFDDMSKFVVNQDGTVNFPSPIDKPEFGIAQFKTTAEDGSEQDNFAFYSVKTEAERLEAVAKIKAAFPKVKECTDASYDYEIGCIETRKGHGLATGSRYYRPRFTRYEISPDVVNTMVKAANLGGNVEKLYQHEIYYRSQGKEGSRLSLNELNQTYDNLSIWFWNDEQYSYNSEVQDELGFKKATEFLNCYTSDVHQPDNACAADTREKLLKYGMLTSSGELNPSYPLNYQEKPLTRIMLGRSYWDNDISVDTEMYPGNTAAEGSNASVQIETFNNAVVGTANNMQSTGLWAVKRSVVTVSGNHDATITVALVDDVTGKHEHELSLKRPSRVQKSWSHKAGSTTEIIAPYGGLIYIKPASTDTANRVEFNFSGVLEASLWKNGQWQNPVNQEVPLAEVVTGQFVYTTPVNNVTDTDIQAFASGMNDFAEKASDFHARDNSDGNMRFTGKLLPEHSHRFVNDVQISIGAAHSGYPVMSTTYNRDANSIPTIPDNDWLLWHEIGHNLAAAPFNVKGATEVANNLLALYMQDLRDNGDGQMDRVKTDIQKAPMMISRDEGHVWSHGNAGSRLVMFAQLKVWAQEHFKIADHFKGQTIPSYYGEDEGWNMFKLMHHEARNNNNSSCSAQNANGLSQGDLLMACTSAVSGYDLTPFFEAWNPSEVSVITADGSRDYQGGITADGIGYVKSLDLPEPKVKPETIDYIN</sequence>
<proteinExistence type="predicted"/>
<dbReference type="STRING" id="398579.Spea_2636"/>
<evidence type="ECO:0000313" key="3">
    <source>
        <dbReference type="EMBL" id="ABV87956.1"/>
    </source>
</evidence>
<organism evidence="3 4">
    <name type="scientific">Shewanella pealeana (strain ATCC 700345 / ANG-SQ1)</name>
    <dbReference type="NCBI Taxonomy" id="398579"/>
    <lineage>
        <taxon>Bacteria</taxon>
        <taxon>Pseudomonadati</taxon>
        <taxon>Pseudomonadota</taxon>
        <taxon>Gammaproteobacteria</taxon>
        <taxon>Alteromonadales</taxon>
        <taxon>Shewanellaceae</taxon>
        <taxon>Shewanella</taxon>
    </lineage>
</organism>
<accession>A8H5W9</accession>
<dbReference type="PANTHER" id="PTHR15730:SF5">
    <property type="entry name" value="SI:CH211-210B2.2-RELATED"/>
    <property type="match status" value="1"/>
</dbReference>
<dbReference type="Gene3D" id="1.10.390.30">
    <property type="entry name" value="Peptidase M60, enhancin-like domain 3"/>
    <property type="match status" value="1"/>
</dbReference>
<dbReference type="KEGG" id="spl:Spea_2636"/>
<dbReference type="Pfam" id="PF17291">
    <property type="entry name" value="M60-like_N"/>
    <property type="match status" value="1"/>
</dbReference>
<dbReference type="PROSITE" id="PS51257">
    <property type="entry name" value="PROKAR_LIPOPROTEIN"/>
    <property type="match status" value="1"/>
</dbReference>
<feature type="region of interest" description="Disordered" evidence="1">
    <location>
        <begin position="174"/>
        <end position="195"/>
    </location>
</feature>
<dbReference type="OrthoDB" id="9122461at2"/>
<dbReference type="eggNOG" id="COG3064">
    <property type="taxonomic scope" value="Bacteria"/>
</dbReference>
<dbReference type="NCBIfam" id="NF037974">
    <property type="entry name" value="SslE_AcfD_Zn_LP"/>
    <property type="match status" value="1"/>
</dbReference>
<dbReference type="InterPro" id="IPR035423">
    <property type="entry name" value="M60-like_N"/>
</dbReference>
<dbReference type="InterPro" id="IPR031161">
    <property type="entry name" value="Peptidase_M60_dom"/>
</dbReference>
<dbReference type="PROSITE" id="PS51723">
    <property type="entry name" value="PEPTIDASE_M60"/>
    <property type="match status" value="1"/>
</dbReference>
<dbReference type="Gene3D" id="3.40.390.80">
    <property type="entry name" value="Peptidase M60, enhancin-like domain 2"/>
    <property type="match status" value="1"/>
</dbReference>
<protein>
    <submittedName>
        <fullName evidence="3">Inner membrane lipoprotein</fullName>
    </submittedName>
</protein>
<dbReference type="InterPro" id="IPR042279">
    <property type="entry name" value="Pep_M60_3"/>
</dbReference>
<keyword evidence="3" id="KW-0449">Lipoprotein</keyword>
<dbReference type="PANTHER" id="PTHR15730">
    <property type="entry name" value="EXPERIMENTAL AUTOIMMUNE PROSTATITIS ANTIGEN 2-RELATED"/>
    <property type="match status" value="1"/>
</dbReference>
<dbReference type="SMART" id="SM01276">
    <property type="entry name" value="M60-like"/>
    <property type="match status" value="1"/>
</dbReference>
<dbReference type="Pfam" id="PF13402">
    <property type="entry name" value="Peptidase_M60"/>
    <property type="match status" value="1"/>
</dbReference>
<reference evidence="3 4" key="1">
    <citation type="submission" date="2007-10" db="EMBL/GenBank/DDBJ databases">
        <title>Complete sequence of Shewanella pealeana ATCC 700345.</title>
        <authorList>
            <consortium name="US DOE Joint Genome Institute"/>
            <person name="Copeland A."/>
            <person name="Lucas S."/>
            <person name="Lapidus A."/>
            <person name="Barry K."/>
            <person name="Glavina del Rio T."/>
            <person name="Dalin E."/>
            <person name="Tice H."/>
            <person name="Pitluck S."/>
            <person name="Chertkov O."/>
            <person name="Brettin T."/>
            <person name="Bruce D."/>
            <person name="Detter J.C."/>
            <person name="Han C."/>
            <person name="Schmutz J."/>
            <person name="Larimer F."/>
            <person name="Land M."/>
            <person name="Hauser L."/>
            <person name="Kyrpides N."/>
            <person name="Kim E."/>
            <person name="Zhao J.-S.Z."/>
            <person name="Manno D."/>
            <person name="Hawari J."/>
            <person name="Richardson P."/>
        </authorList>
    </citation>
    <scope>NUCLEOTIDE SEQUENCE [LARGE SCALE GENOMIC DNA]</scope>
    <source>
        <strain evidence="4">ATCC 700345 / ANG-SQ1</strain>
    </source>
</reference>
<dbReference type="MEROPS" id="M98.001"/>
<dbReference type="EMBL" id="CP000851">
    <property type="protein sequence ID" value="ABV87956.1"/>
    <property type="molecule type" value="Genomic_DNA"/>
</dbReference>